<protein>
    <submittedName>
        <fullName evidence="2">Uncharacterized protein</fullName>
    </submittedName>
</protein>
<feature type="transmembrane region" description="Helical" evidence="1">
    <location>
        <begin position="6"/>
        <end position="30"/>
    </location>
</feature>
<name>A0A1I5ARW8_9CLOT</name>
<evidence type="ECO:0000313" key="3">
    <source>
        <dbReference type="Proteomes" id="UP000181899"/>
    </source>
</evidence>
<proteinExistence type="predicted"/>
<evidence type="ECO:0000313" key="2">
    <source>
        <dbReference type="EMBL" id="SFN65296.1"/>
    </source>
</evidence>
<evidence type="ECO:0000256" key="1">
    <source>
        <dbReference type="SAM" id="Phobius"/>
    </source>
</evidence>
<sequence length="73" mass="8283">MELKEILRAMLFITAAVSFGISILSFFTYMKLKKVPKKERNLMEFQKVNQYVKLGQVSLGIATTALLAALWLS</sequence>
<keyword evidence="1" id="KW-0812">Transmembrane</keyword>
<organism evidence="2 3">
    <name type="scientific">Proteiniclasticum ruminis</name>
    <dbReference type="NCBI Taxonomy" id="398199"/>
    <lineage>
        <taxon>Bacteria</taxon>
        <taxon>Bacillati</taxon>
        <taxon>Bacillota</taxon>
        <taxon>Clostridia</taxon>
        <taxon>Eubacteriales</taxon>
        <taxon>Clostridiaceae</taxon>
        <taxon>Proteiniclasticum</taxon>
    </lineage>
</organism>
<dbReference type="OrthoDB" id="9909323at2"/>
<accession>A0A1I5ARW8</accession>
<reference evidence="2 3" key="1">
    <citation type="submission" date="2016-10" db="EMBL/GenBank/DDBJ databases">
        <authorList>
            <person name="de Groot N.N."/>
        </authorList>
    </citation>
    <scope>NUCLEOTIDE SEQUENCE [LARGE SCALE GENOMIC DNA]</scope>
    <source>
        <strain evidence="2 3">ML2</strain>
    </source>
</reference>
<gene>
    <name evidence="2" type="ORF">SAMN04488695_103161</name>
</gene>
<keyword evidence="1" id="KW-1133">Transmembrane helix</keyword>
<dbReference type="RefSeq" id="WP_074911703.1">
    <property type="nucleotide sequence ID" value="NZ_FOVK01000003.1"/>
</dbReference>
<keyword evidence="3" id="KW-1185">Reference proteome</keyword>
<feature type="transmembrane region" description="Helical" evidence="1">
    <location>
        <begin position="51"/>
        <end position="72"/>
    </location>
</feature>
<keyword evidence="1" id="KW-0472">Membrane</keyword>
<dbReference type="Proteomes" id="UP000181899">
    <property type="component" value="Unassembled WGS sequence"/>
</dbReference>
<dbReference type="AlphaFoldDB" id="A0A1I5ARW8"/>
<dbReference type="EMBL" id="FOVK01000003">
    <property type="protein sequence ID" value="SFN65296.1"/>
    <property type="molecule type" value="Genomic_DNA"/>
</dbReference>